<dbReference type="PROSITE" id="PS50122">
    <property type="entry name" value="CHEB"/>
    <property type="match status" value="1"/>
</dbReference>
<dbReference type="PANTHER" id="PTHR42872">
    <property type="entry name" value="PROTEIN-GLUTAMATE METHYLESTERASE/PROTEIN-GLUTAMINE GLUTAMINASE"/>
    <property type="match status" value="1"/>
</dbReference>
<keyword evidence="4 6" id="KW-0378">Hydrolase</keyword>
<keyword evidence="3 6" id="KW-0597">Phosphoprotein</keyword>
<dbReference type="GO" id="GO:0006935">
    <property type="term" value="P:chemotaxis"/>
    <property type="evidence" value="ECO:0007669"/>
    <property type="project" value="UniProtKB-UniRule"/>
</dbReference>
<comment type="catalytic activity">
    <reaction evidence="5 6">
        <text>[protein]-L-glutamate 5-O-methyl ester + H2O = L-glutamyl-[protein] + methanol + H(+)</text>
        <dbReference type="Rhea" id="RHEA:23236"/>
        <dbReference type="Rhea" id="RHEA-COMP:10208"/>
        <dbReference type="Rhea" id="RHEA-COMP:10311"/>
        <dbReference type="ChEBI" id="CHEBI:15377"/>
        <dbReference type="ChEBI" id="CHEBI:15378"/>
        <dbReference type="ChEBI" id="CHEBI:17790"/>
        <dbReference type="ChEBI" id="CHEBI:29973"/>
        <dbReference type="ChEBI" id="CHEBI:82795"/>
        <dbReference type="EC" id="3.1.1.61"/>
    </reaction>
</comment>
<dbReference type="InterPro" id="IPR035909">
    <property type="entry name" value="CheB_C"/>
</dbReference>
<dbReference type="SUPFAM" id="SSF52738">
    <property type="entry name" value="Methylesterase CheB, C-terminal domain"/>
    <property type="match status" value="1"/>
</dbReference>
<dbReference type="GO" id="GO:0000156">
    <property type="term" value="F:phosphorelay response regulator activity"/>
    <property type="evidence" value="ECO:0007669"/>
    <property type="project" value="InterPro"/>
</dbReference>
<comment type="domain">
    <text evidence="6">Contains a C-terminal catalytic domain, and an N-terminal region which modulates catalytic activity.</text>
</comment>
<dbReference type="CDD" id="cd16432">
    <property type="entry name" value="CheB_Rec"/>
    <property type="match status" value="1"/>
</dbReference>
<dbReference type="Gene3D" id="3.40.50.180">
    <property type="entry name" value="Methylesterase CheB, C-terminal domain"/>
    <property type="match status" value="1"/>
</dbReference>
<comment type="function">
    <text evidence="6">Involved in chemotaxis. Part of a chemotaxis signal transduction system that modulates chemotaxis in response to various stimuli. Catalyzes the demethylation of specific methylglutamate residues introduced into the chemoreceptors (methyl-accepting chemotaxis proteins or MCP) by CheR. Also mediates the irreversible deamidation of specific glutamine residues to glutamic acid.</text>
</comment>
<sequence length="386" mass="41749">MAIKVLVVDDSSFFRRRVSEIINAESRLEVIDVAVNGREAVTKAKMLKPDVITMDIEMPVLDGISAVREIMASIPTPILMFSSLTHDGAKATLDALDAGALDFLPKKFEDIARNREEAVQLLQQRVLEIARKKAFMRRPLTQTSSHLSSSTTAPLNRVAAPVAFERNSASLAERPQKTVNTRHVVAPRSFRSSGKTYQLTAIGTSTGGPVALQKILTALPARYPHPIVLVQHMPATFTAAFASRLNSLCKIEVREAQDGDVLRPGVAFLAPGGKQMMLEGRPGSARLRILDGGDRMNYKPCVDVTFGSAAKVYGDKVLSMILTGMGADGREGARMLKNAGATIWAQDEESCVVYGMPQAVAKAGISSEDLPLERIAERILVEVGLA</sequence>
<name>A0A7X8TR07_9VIBR</name>
<evidence type="ECO:0000259" key="10">
    <source>
        <dbReference type="PROSITE" id="PS50122"/>
    </source>
</evidence>
<feature type="modified residue" description="4-aspartylphosphate" evidence="6 8">
    <location>
        <position position="55"/>
    </location>
</feature>
<dbReference type="InterPro" id="IPR008248">
    <property type="entry name" value="CheB-like"/>
</dbReference>
<feature type="domain" description="Response regulatory" evidence="9">
    <location>
        <begin position="4"/>
        <end position="121"/>
    </location>
</feature>
<dbReference type="PIRSF" id="PIRSF000876">
    <property type="entry name" value="RR_chemtxs_CheB"/>
    <property type="match status" value="1"/>
</dbReference>
<dbReference type="NCBIfam" id="NF001965">
    <property type="entry name" value="PRK00742.1"/>
    <property type="match status" value="1"/>
</dbReference>
<evidence type="ECO:0000256" key="1">
    <source>
        <dbReference type="ARBA" id="ARBA00022490"/>
    </source>
</evidence>
<dbReference type="Gene3D" id="3.40.50.2300">
    <property type="match status" value="1"/>
</dbReference>
<evidence type="ECO:0000256" key="4">
    <source>
        <dbReference type="ARBA" id="ARBA00022801"/>
    </source>
</evidence>
<dbReference type="EC" id="3.5.1.44" evidence="6"/>
<dbReference type="GO" id="GO:0008984">
    <property type="term" value="F:protein-glutamate methylesterase activity"/>
    <property type="evidence" value="ECO:0007669"/>
    <property type="project" value="UniProtKB-UniRule"/>
</dbReference>
<evidence type="ECO:0000256" key="6">
    <source>
        <dbReference type="HAMAP-Rule" id="MF_00099"/>
    </source>
</evidence>
<accession>A0A7X8TR07</accession>
<feature type="active site" evidence="6 7">
    <location>
        <position position="328"/>
    </location>
</feature>
<dbReference type="PROSITE" id="PS50110">
    <property type="entry name" value="RESPONSE_REGULATORY"/>
    <property type="match status" value="1"/>
</dbReference>
<dbReference type="FunFam" id="3.40.50.2300:FF:000077">
    <property type="entry name" value="Chemotaxis response regulator"/>
    <property type="match status" value="1"/>
</dbReference>
<comment type="subcellular location">
    <subcellularLocation>
        <location evidence="6">Cytoplasm</location>
    </subcellularLocation>
</comment>
<dbReference type="AlphaFoldDB" id="A0A7X8TR07"/>
<dbReference type="InterPro" id="IPR011006">
    <property type="entry name" value="CheY-like_superfamily"/>
</dbReference>
<protein>
    <recommendedName>
        <fullName evidence="6">Protein-glutamate methylesterase/protein-glutamine glutaminase</fullName>
        <ecNumber evidence="6">3.1.1.61</ecNumber>
        <ecNumber evidence="6">3.5.1.44</ecNumber>
    </recommendedName>
</protein>
<evidence type="ECO:0000256" key="3">
    <source>
        <dbReference type="ARBA" id="ARBA00022553"/>
    </source>
</evidence>
<dbReference type="SUPFAM" id="SSF52172">
    <property type="entry name" value="CheY-like"/>
    <property type="match status" value="1"/>
</dbReference>
<dbReference type="PANTHER" id="PTHR42872:SF3">
    <property type="entry name" value="PROTEIN-GLUTAMATE METHYLESTERASE_PROTEIN-GLUTAMINE GLUTAMINASE 1"/>
    <property type="match status" value="1"/>
</dbReference>
<dbReference type="GO" id="GO:0050568">
    <property type="term" value="F:protein-glutamine glutaminase activity"/>
    <property type="evidence" value="ECO:0007669"/>
    <property type="project" value="UniProtKB-UniRule"/>
</dbReference>
<feature type="active site" evidence="6 7">
    <location>
        <position position="205"/>
    </location>
</feature>
<keyword evidence="2 6" id="KW-0145">Chemotaxis</keyword>
<dbReference type="InterPro" id="IPR001789">
    <property type="entry name" value="Sig_transdc_resp-reg_receiver"/>
</dbReference>
<comment type="PTM">
    <text evidence="6">Phosphorylated by CheA. Phosphorylation of the N-terminal regulatory domain activates the methylesterase activity.</text>
</comment>
<dbReference type="Pfam" id="PF00072">
    <property type="entry name" value="Response_reg"/>
    <property type="match status" value="1"/>
</dbReference>
<dbReference type="EMBL" id="JABAIK010000008">
    <property type="protein sequence ID" value="NLS13248.1"/>
    <property type="molecule type" value="Genomic_DNA"/>
</dbReference>
<dbReference type="EC" id="3.1.1.61" evidence="6"/>
<dbReference type="HAMAP" id="MF_00099">
    <property type="entry name" value="CheB_chemtxs"/>
    <property type="match status" value="1"/>
</dbReference>
<organism evidence="11 12">
    <name type="scientific">Vibrio agarilyticus</name>
    <dbReference type="NCBI Taxonomy" id="2726741"/>
    <lineage>
        <taxon>Bacteria</taxon>
        <taxon>Pseudomonadati</taxon>
        <taxon>Pseudomonadota</taxon>
        <taxon>Gammaproteobacteria</taxon>
        <taxon>Vibrionales</taxon>
        <taxon>Vibrionaceae</taxon>
        <taxon>Vibrio</taxon>
    </lineage>
</organism>
<dbReference type="Proteomes" id="UP000535589">
    <property type="component" value="Unassembled WGS sequence"/>
</dbReference>
<dbReference type="InterPro" id="IPR000673">
    <property type="entry name" value="Sig_transdc_resp-reg_Me-estase"/>
</dbReference>
<dbReference type="CDD" id="cd17541">
    <property type="entry name" value="REC_CheB-like"/>
    <property type="match status" value="1"/>
</dbReference>
<dbReference type="SMART" id="SM00448">
    <property type="entry name" value="REC"/>
    <property type="match status" value="1"/>
</dbReference>
<feature type="active site" evidence="6 7">
    <location>
        <position position="232"/>
    </location>
</feature>
<keyword evidence="1 6" id="KW-0963">Cytoplasm</keyword>
<proteinExistence type="inferred from homology"/>
<reference evidence="11 12" key="1">
    <citation type="submission" date="2020-04" db="EMBL/GenBank/DDBJ databases">
        <title>Vibrio sp. SM6, a novel species isolated from seawater.</title>
        <authorList>
            <person name="Wang X."/>
        </authorList>
    </citation>
    <scope>NUCLEOTIDE SEQUENCE [LARGE SCALE GENOMIC DNA]</scope>
    <source>
        <strain evidence="11 12">SM6</strain>
    </source>
</reference>
<dbReference type="Pfam" id="PF01339">
    <property type="entry name" value="CheB_methylest"/>
    <property type="match status" value="1"/>
</dbReference>
<evidence type="ECO:0000256" key="8">
    <source>
        <dbReference type="PROSITE-ProRule" id="PRU00169"/>
    </source>
</evidence>
<evidence type="ECO:0000256" key="7">
    <source>
        <dbReference type="PROSITE-ProRule" id="PRU00050"/>
    </source>
</evidence>
<evidence type="ECO:0000313" key="11">
    <source>
        <dbReference type="EMBL" id="NLS13248.1"/>
    </source>
</evidence>
<evidence type="ECO:0000256" key="5">
    <source>
        <dbReference type="ARBA" id="ARBA00048267"/>
    </source>
</evidence>
<evidence type="ECO:0000259" key="9">
    <source>
        <dbReference type="PROSITE" id="PS50110"/>
    </source>
</evidence>
<comment type="similarity">
    <text evidence="6">Belongs to the CheB family.</text>
</comment>
<dbReference type="FunFam" id="3.40.50.180:FF:000001">
    <property type="entry name" value="Protein-glutamate methylesterase/protein-glutamine glutaminase"/>
    <property type="match status" value="1"/>
</dbReference>
<dbReference type="RefSeq" id="WP_168836336.1">
    <property type="nucleotide sequence ID" value="NZ_JABAIK010000008.1"/>
</dbReference>
<keyword evidence="12" id="KW-1185">Reference proteome</keyword>
<comment type="caution">
    <text evidence="11">The sequence shown here is derived from an EMBL/GenBank/DDBJ whole genome shotgun (WGS) entry which is preliminary data.</text>
</comment>
<evidence type="ECO:0000313" key="12">
    <source>
        <dbReference type="Proteomes" id="UP000535589"/>
    </source>
</evidence>
<feature type="domain" description="CheB-type methylesterase" evidence="10">
    <location>
        <begin position="193"/>
        <end position="386"/>
    </location>
</feature>
<gene>
    <name evidence="6" type="primary">cheB</name>
    <name evidence="11" type="ORF">HGP28_10130</name>
</gene>
<dbReference type="GO" id="GO:0005737">
    <property type="term" value="C:cytoplasm"/>
    <property type="evidence" value="ECO:0007669"/>
    <property type="project" value="UniProtKB-SubCell"/>
</dbReference>
<comment type="catalytic activity">
    <reaction evidence="6">
        <text>L-glutaminyl-[protein] + H2O = L-glutamyl-[protein] + NH4(+)</text>
        <dbReference type="Rhea" id="RHEA:16441"/>
        <dbReference type="Rhea" id="RHEA-COMP:10207"/>
        <dbReference type="Rhea" id="RHEA-COMP:10208"/>
        <dbReference type="ChEBI" id="CHEBI:15377"/>
        <dbReference type="ChEBI" id="CHEBI:28938"/>
        <dbReference type="ChEBI" id="CHEBI:29973"/>
        <dbReference type="ChEBI" id="CHEBI:30011"/>
        <dbReference type="EC" id="3.5.1.44"/>
    </reaction>
</comment>
<evidence type="ECO:0000256" key="2">
    <source>
        <dbReference type="ARBA" id="ARBA00022500"/>
    </source>
</evidence>